<feature type="transmembrane region" description="Helical" evidence="11">
    <location>
        <begin position="422"/>
        <end position="440"/>
    </location>
</feature>
<dbReference type="SUPFAM" id="SSF55874">
    <property type="entry name" value="ATPase domain of HSP90 chaperone/DNA topoisomerase II/histidine kinase"/>
    <property type="match status" value="1"/>
</dbReference>
<keyword evidence="9" id="KW-0067">ATP-binding</keyword>
<dbReference type="EMBL" id="VTHL01000012">
    <property type="protein sequence ID" value="TYZ08689.1"/>
    <property type="molecule type" value="Genomic_DNA"/>
</dbReference>
<dbReference type="EC" id="2.7.13.3" evidence="3"/>
<comment type="subcellular location">
    <subcellularLocation>
        <location evidence="2">Cell membrane</location>
        <topology evidence="2">Multi-pass membrane protein</topology>
    </subcellularLocation>
</comment>
<evidence type="ECO:0000256" key="8">
    <source>
        <dbReference type="ARBA" id="ARBA00022777"/>
    </source>
</evidence>
<dbReference type="PROSITE" id="PS51257">
    <property type="entry name" value="PROKAR_LIPOPROTEIN"/>
    <property type="match status" value="1"/>
</dbReference>
<dbReference type="InterPro" id="IPR050980">
    <property type="entry name" value="2C_sensor_his_kinase"/>
</dbReference>
<dbReference type="SUPFAM" id="SSF47384">
    <property type="entry name" value="Homodimeric domain of signal transducing histidine kinase"/>
    <property type="match status" value="1"/>
</dbReference>
<evidence type="ECO:0000256" key="12">
    <source>
        <dbReference type="SAM" id="SignalP"/>
    </source>
</evidence>
<dbReference type="GO" id="GO:0005524">
    <property type="term" value="F:ATP binding"/>
    <property type="evidence" value="ECO:0007669"/>
    <property type="project" value="UniProtKB-KW"/>
</dbReference>
<keyword evidence="6" id="KW-0808">Transferase</keyword>
<dbReference type="Gene3D" id="1.10.287.130">
    <property type="match status" value="1"/>
</dbReference>
<feature type="domain" description="HAMP" evidence="14">
    <location>
        <begin position="955"/>
        <end position="1007"/>
    </location>
</feature>
<evidence type="ECO:0000256" key="4">
    <source>
        <dbReference type="ARBA" id="ARBA00022475"/>
    </source>
</evidence>
<keyword evidence="11" id="KW-0472">Membrane</keyword>
<dbReference type="PRINTS" id="PR00344">
    <property type="entry name" value="BCTRLSENSOR"/>
</dbReference>
<keyword evidence="11" id="KW-1133">Transmembrane helix</keyword>
<keyword evidence="10" id="KW-0175">Coiled coil</keyword>
<evidence type="ECO:0000313" key="15">
    <source>
        <dbReference type="EMBL" id="TYZ08689.1"/>
    </source>
</evidence>
<dbReference type="InterPro" id="IPR003661">
    <property type="entry name" value="HisK_dim/P_dom"/>
</dbReference>
<dbReference type="SMART" id="SM00387">
    <property type="entry name" value="HATPase_c"/>
    <property type="match status" value="1"/>
</dbReference>
<dbReference type="InterPro" id="IPR003594">
    <property type="entry name" value="HATPase_dom"/>
</dbReference>
<dbReference type="Gene3D" id="6.10.340.10">
    <property type="match status" value="1"/>
</dbReference>
<dbReference type="PANTHER" id="PTHR44936:SF10">
    <property type="entry name" value="SENSOR PROTEIN RSTB"/>
    <property type="match status" value="1"/>
</dbReference>
<keyword evidence="5" id="KW-0597">Phosphoprotein</keyword>
<feature type="transmembrane region" description="Helical" evidence="11">
    <location>
        <begin position="235"/>
        <end position="255"/>
    </location>
</feature>
<gene>
    <name evidence="15" type="ORF">FY528_12515</name>
</gene>
<accession>A0A5D6V1K9</accession>
<feature type="transmembrane region" description="Helical" evidence="11">
    <location>
        <begin position="452"/>
        <end position="475"/>
    </location>
</feature>
<name>A0A5D6V1K9_9BACT</name>
<dbReference type="PROSITE" id="PS50885">
    <property type="entry name" value="HAMP"/>
    <property type="match status" value="1"/>
</dbReference>
<feature type="transmembrane region" description="Helical" evidence="11">
    <location>
        <begin position="360"/>
        <end position="384"/>
    </location>
</feature>
<protein>
    <recommendedName>
        <fullName evidence="3">histidine kinase</fullName>
        <ecNumber evidence="3">2.7.13.3</ecNumber>
    </recommendedName>
</protein>
<dbReference type="SMART" id="SM00388">
    <property type="entry name" value="HisKA"/>
    <property type="match status" value="1"/>
</dbReference>
<feature type="transmembrane region" description="Helical" evidence="11">
    <location>
        <begin position="317"/>
        <end position="340"/>
    </location>
</feature>
<dbReference type="PROSITE" id="PS50109">
    <property type="entry name" value="HIS_KIN"/>
    <property type="match status" value="1"/>
</dbReference>
<comment type="catalytic activity">
    <reaction evidence="1">
        <text>ATP + protein L-histidine = ADP + protein N-phospho-L-histidine.</text>
        <dbReference type="EC" id="2.7.13.3"/>
    </reaction>
</comment>
<keyword evidence="8 15" id="KW-0418">Kinase</keyword>
<evidence type="ECO:0000256" key="11">
    <source>
        <dbReference type="SAM" id="Phobius"/>
    </source>
</evidence>
<feature type="transmembrane region" description="Helical" evidence="11">
    <location>
        <begin position="718"/>
        <end position="740"/>
    </location>
</feature>
<dbReference type="CDD" id="cd00075">
    <property type="entry name" value="HATPase"/>
    <property type="match status" value="1"/>
</dbReference>
<evidence type="ECO:0000313" key="16">
    <source>
        <dbReference type="Proteomes" id="UP000322791"/>
    </source>
</evidence>
<evidence type="ECO:0000256" key="2">
    <source>
        <dbReference type="ARBA" id="ARBA00004651"/>
    </source>
</evidence>
<evidence type="ECO:0000256" key="9">
    <source>
        <dbReference type="ARBA" id="ARBA00022840"/>
    </source>
</evidence>
<dbReference type="Gene3D" id="3.30.565.10">
    <property type="entry name" value="Histidine kinase-like ATPase, C-terminal domain"/>
    <property type="match status" value="1"/>
</dbReference>
<comment type="caution">
    <text evidence="15">The sequence shown here is derived from an EMBL/GenBank/DDBJ whole genome shotgun (WGS) entry which is preliminary data.</text>
</comment>
<evidence type="ECO:0000256" key="5">
    <source>
        <dbReference type="ARBA" id="ARBA00022553"/>
    </source>
</evidence>
<dbReference type="GO" id="GO:0000155">
    <property type="term" value="F:phosphorelay sensor kinase activity"/>
    <property type="evidence" value="ECO:0007669"/>
    <property type="project" value="InterPro"/>
</dbReference>
<dbReference type="InterPro" id="IPR036097">
    <property type="entry name" value="HisK_dim/P_sf"/>
</dbReference>
<dbReference type="InterPro" id="IPR005467">
    <property type="entry name" value="His_kinase_dom"/>
</dbReference>
<organism evidence="15 16">
    <name type="scientific">Hymenobacter lutimineralis</name>
    <dbReference type="NCBI Taxonomy" id="2606448"/>
    <lineage>
        <taxon>Bacteria</taxon>
        <taxon>Pseudomonadati</taxon>
        <taxon>Bacteroidota</taxon>
        <taxon>Cytophagia</taxon>
        <taxon>Cytophagales</taxon>
        <taxon>Hymenobacteraceae</taxon>
        <taxon>Hymenobacter</taxon>
    </lineage>
</organism>
<evidence type="ECO:0000259" key="13">
    <source>
        <dbReference type="PROSITE" id="PS50109"/>
    </source>
</evidence>
<dbReference type="PANTHER" id="PTHR44936">
    <property type="entry name" value="SENSOR PROTEIN CREC"/>
    <property type="match status" value="1"/>
</dbReference>
<evidence type="ECO:0000256" key="7">
    <source>
        <dbReference type="ARBA" id="ARBA00022741"/>
    </source>
</evidence>
<evidence type="ECO:0000259" key="14">
    <source>
        <dbReference type="PROSITE" id="PS50885"/>
    </source>
</evidence>
<evidence type="ECO:0000256" key="10">
    <source>
        <dbReference type="SAM" id="Coils"/>
    </source>
</evidence>
<feature type="chain" id="PRO_5022700523" description="histidine kinase" evidence="12">
    <location>
        <begin position="21"/>
        <end position="1238"/>
    </location>
</feature>
<proteinExistence type="predicted"/>
<dbReference type="RefSeq" id="WP_149071358.1">
    <property type="nucleotide sequence ID" value="NZ_VTHL01000012.1"/>
</dbReference>
<feature type="transmembrane region" description="Helical" evidence="11">
    <location>
        <begin position="275"/>
        <end position="297"/>
    </location>
</feature>
<dbReference type="Pfam" id="PF02518">
    <property type="entry name" value="HATPase_c"/>
    <property type="match status" value="1"/>
</dbReference>
<sequence>MLPKRTFPWLLLLLAAGCFAAAYISNHYGLATSVLLRAEARQLQNLVRTAEHTAEQEGAKLAADLQRDPPSFSRLLQGATYPTFVFEKLELRYWSDHMMRPEVENALQPFQEKVVEMKFGRYLALRQPAGPYVLLTYVPLEKYYGISNRYLREGATQALFRGLSLRIVTNDPSGLLPRIYSAKGTYLFSLESLHANPVTGKFLPAGLLLLGIVLYLLGWLLLAQRWFTQQRRLRGAAAVVLPLVALRAALLYWGLPFSFIELPLFDPRVYAASAISPSLGDLLLNALVMVVVAVYGLRLFRRYGVLRRIGRLHRDAARVAVGTGAVLAFYALLITLYQFYASTFTNSQLNLDITQSIQVSTFKLLLLLAIVLHTGGYLLALYLLTQCFVAIVRPATKGVAVLLLAGSALVFTPVGLLLSMPYITLLGLTLIFFLILRLTGLRPLAAVVPYQLYLLVFLMVGLSAAIGSLALYMHFDRQLIQNKQKLASNLLVDNDLQGEFLLTERTRQMAADPFIQARITGPFGNQDVVRQKIEKYYLRDYFDKYETNVLFFDVAGQRPGATNGVETLAAARSRLLRNAVQTDQSNLYLVHDGATFSSRRYVTFVPVQAASGGVATIVLELALKKLTTYSLVPELLVDEKFFQPGLGPELSYAGFEHDRPVYSEGDFDYVNNLRHQALHDPRLYTTGLVVAGRHHLGVRGPQERVVVVTTPKYSFGSWLSNFSFLFLLHTFFWLLCVVGYMVVRGKYPRMLRTNFSTKIQLFLNLGILIPLLVVSVATASQVTASYKRDLLRTYERRGKAVQDNLLKNRALLADSVNRTQLAETATTVASLTETDLNLYDSQGQLLVSSQPLIFESGLLSPLMNPQAMKALAERSQPRILLSERAGTLSFNALYLPLRVATATPGAGAVLGYVGIPFFDSEKELDTKLIELVDTILNIFTVMFILFLILTFIASRYLTAPLKLLTEKLKHTTLTGQNEMLTYESSDEIGLLVREYNTMLRKLEESKQELAAQEKEAAWREMARQVAHEIKNPLTPMKLSLQFLQRAIQDGRADLSELIGRVSQTLITQIDVLTDIATSFSNFTNLPAMRPERLDVAAVLRRCVGLHQGNGQVRLQLPPEAEEHGYIVYADESLLVRTFNNLLINALQAVPEGRRPEIEARIALVGASKVRIAIEDNGAGIPEEVQEKIFVPNFTTKEKGSGIGLAVARRGIESAGGSIWFETGAGIGTTFYIELPLAG</sequence>
<keyword evidence="12" id="KW-0732">Signal</keyword>
<keyword evidence="4" id="KW-1003">Cell membrane</keyword>
<reference evidence="15 16" key="1">
    <citation type="submission" date="2019-08" db="EMBL/GenBank/DDBJ databases">
        <authorList>
            <person name="Seo M.-J."/>
        </authorList>
    </citation>
    <scope>NUCLEOTIDE SEQUENCE [LARGE SCALE GENOMIC DNA]</scope>
    <source>
        <strain evidence="15 16">KIGAM108</strain>
    </source>
</reference>
<feature type="transmembrane region" description="Helical" evidence="11">
    <location>
        <begin position="396"/>
        <end position="416"/>
    </location>
</feature>
<dbReference type="GO" id="GO:0005886">
    <property type="term" value="C:plasma membrane"/>
    <property type="evidence" value="ECO:0007669"/>
    <property type="project" value="UniProtKB-SubCell"/>
</dbReference>
<feature type="transmembrane region" description="Helical" evidence="11">
    <location>
        <begin position="935"/>
        <end position="957"/>
    </location>
</feature>
<feature type="transmembrane region" description="Helical" evidence="11">
    <location>
        <begin position="761"/>
        <end position="782"/>
    </location>
</feature>
<dbReference type="InterPro" id="IPR036890">
    <property type="entry name" value="HATPase_C_sf"/>
</dbReference>
<keyword evidence="11" id="KW-0812">Transmembrane</keyword>
<dbReference type="CDD" id="cd00082">
    <property type="entry name" value="HisKA"/>
    <property type="match status" value="1"/>
</dbReference>
<feature type="domain" description="Histidine kinase" evidence="13">
    <location>
        <begin position="1024"/>
        <end position="1238"/>
    </location>
</feature>
<evidence type="ECO:0000256" key="1">
    <source>
        <dbReference type="ARBA" id="ARBA00000085"/>
    </source>
</evidence>
<feature type="coiled-coil region" evidence="10">
    <location>
        <begin position="992"/>
        <end position="1019"/>
    </location>
</feature>
<feature type="signal peptide" evidence="12">
    <location>
        <begin position="1"/>
        <end position="20"/>
    </location>
</feature>
<keyword evidence="7" id="KW-0547">Nucleotide-binding</keyword>
<keyword evidence="16" id="KW-1185">Reference proteome</keyword>
<dbReference type="AlphaFoldDB" id="A0A5D6V1K9"/>
<evidence type="ECO:0000256" key="6">
    <source>
        <dbReference type="ARBA" id="ARBA00022679"/>
    </source>
</evidence>
<dbReference type="Proteomes" id="UP000322791">
    <property type="component" value="Unassembled WGS sequence"/>
</dbReference>
<feature type="transmembrane region" description="Helical" evidence="11">
    <location>
        <begin position="202"/>
        <end position="223"/>
    </location>
</feature>
<evidence type="ECO:0000256" key="3">
    <source>
        <dbReference type="ARBA" id="ARBA00012438"/>
    </source>
</evidence>
<dbReference type="InterPro" id="IPR004358">
    <property type="entry name" value="Sig_transdc_His_kin-like_C"/>
</dbReference>
<dbReference type="Pfam" id="PF00512">
    <property type="entry name" value="HisKA"/>
    <property type="match status" value="1"/>
</dbReference>
<dbReference type="InterPro" id="IPR003660">
    <property type="entry name" value="HAMP_dom"/>
</dbReference>